<dbReference type="PROSITE" id="PS51257">
    <property type="entry name" value="PROKAR_LIPOPROTEIN"/>
    <property type="match status" value="1"/>
</dbReference>
<proteinExistence type="predicted"/>
<protein>
    <recommendedName>
        <fullName evidence="3">DUF4156 domain-containing protein</fullName>
    </recommendedName>
</protein>
<name>A0A368EIK8_9PROT</name>
<accession>A0A368EIK8</accession>
<sequence>MLNLKGFSLPLILMTGFLVGCTSGGVSSSPNANLIGQNDMVKNFEAGFVEGLEGTIIQRRLDALEKMAQLCGRNNYRITNMDETNEGNMNVGGPEPVGDGMVLISESVIKFRWEFVCNN</sequence>
<evidence type="ECO:0008006" key="3">
    <source>
        <dbReference type="Google" id="ProtNLM"/>
    </source>
</evidence>
<dbReference type="EMBL" id="QOQK01000019">
    <property type="protein sequence ID" value="RCL84191.1"/>
    <property type="molecule type" value="Genomic_DNA"/>
</dbReference>
<comment type="caution">
    <text evidence="1">The sequence shown here is derived from an EMBL/GenBank/DDBJ whole genome shotgun (WGS) entry which is preliminary data.</text>
</comment>
<organism evidence="1 2">
    <name type="scientific">PS1 clade bacterium</name>
    <dbReference type="NCBI Taxonomy" id="2175152"/>
    <lineage>
        <taxon>Bacteria</taxon>
        <taxon>Pseudomonadati</taxon>
        <taxon>Pseudomonadota</taxon>
        <taxon>Alphaproteobacteria</taxon>
        <taxon>PS1 clade</taxon>
    </lineage>
</organism>
<evidence type="ECO:0000313" key="2">
    <source>
        <dbReference type="Proteomes" id="UP000252289"/>
    </source>
</evidence>
<reference evidence="1 2" key="1">
    <citation type="journal article" date="2018" name="Microbiome">
        <title>Fine metagenomic profile of the Mediterranean stratified and mixed water columns revealed by assembly and recruitment.</title>
        <authorList>
            <person name="Haro-Moreno J.M."/>
            <person name="Lopez-Perez M."/>
            <person name="De La Torre J.R."/>
            <person name="Picazo A."/>
            <person name="Camacho A."/>
            <person name="Rodriguez-Valera F."/>
        </authorList>
    </citation>
    <scope>NUCLEOTIDE SEQUENCE [LARGE SCALE GENOMIC DNA]</scope>
    <source>
        <strain evidence="1">MED-G50</strain>
    </source>
</reference>
<evidence type="ECO:0000313" key="1">
    <source>
        <dbReference type="EMBL" id="RCL84191.1"/>
    </source>
</evidence>
<gene>
    <name evidence="1" type="ORF">DBW64_04235</name>
</gene>
<dbReference type="AlphaFoldDB" id="A0A368EIK8"/>
<dbReference type="Proteomes" id="UP000252289">
    <property type="component" value="Unassembled WGS sequence"/>
</dbReference>